<evidence type="ECO:0000256" key="2">
    <source>
        <dbReference type="SAM" id="Phobius"/>
    </source>
</evidence>
<comment type="caution">
    <text evidence="4">The sequence shown here is derived from an EMBL/GenBank/DDBJ whole genome shotgun (WGS) entry which is preliminary data.</text>
</comment>
<dbReference type="Proteomes" id="UP001303473">
    <property type="component" value="Unassembled WGS sequence"/>
</dbReference>
<proteinExistence type="predicted"/>
<evidence type="ECO:0000313" key="4">
    <source>
        <dbReference type="EMBL" id="KAK3942333.1"/>
    </source>
</evidence>
<feature type="signal peptide" evidence="3">
    <location>
        <begin position="1"/>
        <end position="22"/>
    </location>
</feature>
<feature type="transmembrane region" description="Helical" evidence="2">
    <location>
        <begin position="213"/>
        <end position="236"/>
    </location>
</feature>
<protein>
    <recommendedName>
        <fullName evidence="6">Extracellular membrane protein CFEM domain-containing protein</fullName>
    </recommendedName>
</protein>
<feature type="compositionally biased region" description="Polar residues" evidence="1">
    <location>
        <begin position="329"/>
        <end position="341"/>
    </location>
</feature>
<dbReference type="AlphaFoldDB" id="A0AAN6S6Z2"/>
<evidence type="ECO:0000313" key="5">
    <source>
        <dbReference type="Proteomes" id="UP001303473"/>
    </source>
</evidence>
<dbReference type="EMBL" id="MU853774">
    <property type="protein sequence ID" value="KAK3942333.1"/>
    <property type="molecule type" value="Genomic_DNA"/>
</dbReference>
<name>A0AAN6S6Z2_9PEZI</name>
<gene>
    <name evidence="4" type="ORF">QBC46DRAFT_426806</name>
</gene>
<feature type="compositionally biased region" description="Pro residues" evidence="1">
    <location>
        <begin position="264"/>
        <end position="274"/>
    </location>
</feature>
<organism evidence="4 5">
    <name type="scientific">Diplogelasinospora grovesii</name>
    <dbReference type="NCBI Taxonomy" id="303347"/>
    <lineage>
        <taxon>Eukaryota</taxon>
        <taxon>Fungi</taxon>
        <taxon>Dikarya</taxon>
        <taxon>Ascomycota</taxon>
        <taxon>Pezizomycotina</taxon>
        <taxon>Sordariomycetes</taxon>
        <taxon>Sordariomycetidae</taxon>
        <taxon>Sordariales</taxon>
        <taxon>Diplogelasinosporaceae</taxon>
        <taxon>Diplogelasinospora</taxon>
    </lineage>
</organism>
<keyword evidence="2" id="KW-1133">Transmembrane helix</keyword>
<sequence>MARLSSCLVLIAVLGAAREAAALNLRIGVPVGGGLGLHDTTPAAFAPAHPEITQAPSPKALDLQLRGAMLSPRAATGMDCCTSCVEAAVTKSTTCSLGDHTCECQSANADLIYIGAYGCVMNCGVVVANSYWTSATSVCAAVLAGTYTSSTVNANADTTSTVTVDASTSVAVVTRTNAAGSVTVVTSTVVSSPTDSSSSGGSSSGGGGLPSGAIAGIAVGAAGGAIILCAILFMIWRFCMKKQAGGGATAAPAAATSEYAPVSQQPPPTNPSTPAPGYTPAAVPVAVGETEGKSELGGEPKVHPIESQSASPMSHVPGRLSGISPHPTLVSTPSPAPVNSTQVQSAAAVPVQQQQQQQPQYSNMAELPPWQQQQQQYQQQQPGGYFPVQQQQQQPMYPPQGGYGQPIPGVSYAQVQDARPEVMGDTQIRQELHGQAYGSGVYEMPGGPAPPR</sequence>
<feature type="chain" id="PRO_5042900097" description="Extracellular membrane protein CFEM domain-containing protein" evidence="3">
    <location>
        <begin position="23"/>
        <end position="452"/>
    </location>
</feature>
<evidence type="ECO:0000256" key="3">
    <source>
        <dbReference type="SAM" id="SignalP"/>
    </source>
</evidence>
<keyword evidence="2" id="KW-0472">Membrane</keyword>
<evidence type="ECO:0008006" key="6">
    <source>
        <dbReference type="Google" id="ProtNLM"/>
    </source>
</evidence>
<keyword evidence="5" id="KW-1185">Reference proteome</keyword>
<feature type="compositionally biased region" description="Low complexity" evidence="1">
    <location>
        <begin position="342"/>
        <end position="360"/>
    </location>
</feature>
<feature type="compositionally biased region" description="Basic and acidic residues" evidence="1">
    <location>
        <begin position="290"/>
        <end position="304"/>
    </location>
</feature>
<feature type="region of interest" description="Disordered" evidence="1">
    <location>
        <begin position="388"/>
        <end position="410"/>
    </location>
</feature>
<reference evidence="5" key="1">
    <citation type="journal article" date="2023" name="Mol. Phylogenet. Evol.">
        <title>Genome-scale phylogeny and comparative genomics of the fungal order Sordariales.</title>
        <authorList>
            <person name="Hensen N."/>
            <person name="Bonometti L."/>
            <person name="Westerberg I."/>
            <person name="Brannstrom I.O."/>
            <person name="Guillou S."/>
            <person name="Cros-Aarteil S."/>
            <person name="Calhoun S."/>
            <person name="Haridas S."/>
            <person name="Kuo A."/>
            <person name="Mondo S."/>
            <person name="Pangilinan J."/>
            <person name="Riley R."/>
            <person name="LaButti K."/>
            <person name="Andreopoulos B."/>
            <person name="Lipzen A."/>
            <person name="Chen C."/>
            <person name="Yan M."/>
            <person name="Daum C."/>
            <person name="Ng V."/>
            <person name="Clum A."/>
            <person name="Steindorff A."/>
            <person name="Ohm R.A."/>
            <person name="Martin F."/>
            <person name="Silar P."/>
            <person name="Natvig D.O."/>
            <person name="Lalanne C."/>
            <person name="Gautier V."/>
            <person name="Ament-Velasquez S.L."/>
            <person name="Kruys A."/>
            <person name="Hutchinson M.I."/>
            <person name="Powell A.J."/>
            <person name="Barry K."/>
            <person name="Miller A.N."/>
            <person name="Grigoriev I.V."/>
            <person name="Debuchy R."/>
            <person name="Gladieux P."/>
            <person name="Hiltunen Thoren M."/>
            <person name="Johannesson H."/>
        </authorList>
    </citation>
    <scope>NUCLEOTIDE SEQUENCE [LARGE SCALE GENOMIC DNA]</scope>
    <source>
        <strain evidence="5">CBS 340.73</strain>
    </source>
</reference>
<feature type="region of interest" description="Disordered" evidence="1">
    <location>
        <begin position="259"/>
        <end position="361"/>
    </location>
</feature>
<keyword evidence="3" id="KW-0732">Signal</keyword>
<accession>A0AAN6S6Z2</accession>
<keyword evidence="2" id="KW-0812">Transmembrane</keyword>
<evidence type="ECO:0000256" key="1">
    <source>
        <dbReference type="SAM" id="MobiDB-lite"/>
    </source>
</evidence>